<comment type="pathway">
    <text evidence="1">Protein modification; protein ubiquitination.</text>
</comment>
<organism evidence="8 9">
    <name type="scientific">Punica granatum</name>
    <name type="common">Pomegranate</name>
    <dbReference type="NCBI Taxonomy" id="22663"/>
    <lineage>
        <taxon>Eukaryota</taxon>
        <taxon>Viridiplantae</taxon>
        <taxon>Streptophyta</taxon>
        <taxon>Embryophyta</taxon>
        <taxon>Tracheophyta</taxon>
        <taxon>Spermatophyta</taxon>
        <taxon>Magnoliopsida</taxon>
        <taxon>eudicotyledons</taxon>
        <taxon>Gunneridae</taxon>
        <taxon>Pentapetalae</taxon>
        <taxon>rosids</taxon>
        <taxon>malvids</taxon>
        <taxon>Myrtales</taxon>
        <taxon>Lythraceae</taxon>
        <taxon>Punica</taxon>
    </lineage>
</organism>
<evidence type="ECO:0000256" key="6">
    <source>
        <dbReference type="SAM" id="MobiDB-lite"/>
    </source>
</evidence>
<dbReference type="Pfam" id="PF00651">
    <property type="entry name" value="BTB"/>
    <property type="match status" value="1"/>
</dbReference>
<dbReference type="InterPro" id="IPR035898">
    <property type="entry name" value="TAZ_dom_sf"/>
</dbReference>
<evidence type="ECO:0000256" key="4">
    <source>
        <dbReference type="ARBA" id="ARBA00022786"/>
    </source>
</evidence>
<dbReference type="GO" id="GO:0009725">
    <property type="term" value="P:response to hormone"/>
    <property type="evidence" value="ECO:0007669"/>
    <property type="project" value="UniProtKB-ARBA"/>
</dbReference>
<dbReference type="FunFam" id="1.20.1020.10:FF:000007">
    <property type="entry name" value="BTB/POZ and TAZ domain-containing protein 2"/>
    <property type="match status" value="1"/>
</dbReference>
<keyword evidence="2" id="KW-0479">Metal-binding</keyword>
<name>A0A218W014_PUNGR</name>
<dbReference type="EMBL" id="MTKT01005615">
    <property type="protein sequence ID" value="OWM65462.1"/>
    <property type="molecule type" value="Genomic_DNA"/>
</dbReference>
<evidence type="ECO:0000259" key="7">
    <source>
        <dbReference type="PROSITE" id="PS50097"/>
    </source>
</evidence>
<evidence type="ECO:0000256" key="3">
    <source>
        <dbReference type="ARBA" id="ARBA00022771"/>
    </source>
</evidence>
<dbReference type="InterPro" id="IPR000197">
    <property type="entry name" value="Znf_TAZ"/>
</dbReference>
<feature type="region of interest" description="Disordered" evidence="6">
    <location>
        <begin position="315"/>
        <end position="336"/>
    </location>
</feature>
<dbReference type="InterPro" id="IPR011333">
    <property type="entry name" value="SKP1/BTB/POZ_sf"/>
</dbReference>
<accession>A0A218W014</accession>
<dbReference type="SUPFAM" id="SSF54695">
    <property type="entry name" value="POZ domain"/>
    <property type="match status" value="1"/>
</dbReference>
<evidence type="ECO:0000256" key="2">
    <source>
        <dbReference type="ARBA" id="ARBA00022723"/>
    </source>
</evidence>
<dbReference type="GO" id="GO:0005516">
    <property type="term" value="F:calmodulin binding"/>
    <property type="evidence" value="ECO:0007669"/>
    <property type="project" value="UniProtKB-ARBA"/>
</dbReference>
<evidence type="ECO:0000313" key="10">
    <source>
        <dbReference type="Proteomes" id="UP000515151"/>
    </source>
</evidence>
<dbReference type="SMART" id="SM00551">
    <property type="entry name" value="ZnF_TAZ"/>
    <property type="match status" value="1"/>
</dbReference>
<dbReference type="SUPFAM" id="SSF57933">
    <property type="entry name" value="TAZ domain"/>
    <property type="match status" value="1"/>
</dbReference>
<dbReference type="GO" id="GO:0006355">
    <property type="term" value="P:regulation of DNA-templated transcription"/>
    <property type="evidence" value="ECO:0007669"/>
    <property type="project" value="UniProtKB-ARBA"/>
</dbReference>
<dbReference type="GeneID" id="116213315"/>
<reference evidence="8" key="2">
    <citation type="submission" date="2017-06" db="EMBL/GenBank/DDBJ databases">
        <title>The pomegranate genome and the genomics of punicalagin biosynthesis.</title>
        <authorList>
            <person name="Xu C."/>
        </authorList>
    </citation>
    <scope>NUCLEOTIDE SEQUENCE [LARGE SCALE GENOMIC DNA]</scope>
    <source>
        <tissue evidence="8">Fresh leaf</tissue>
    </source>
</reference>
<dbReference type="UniPathway" id="UPA00143"/>
<reference evidence="11" key="4">
    <citation type="submission" date="2025-04" db="UniProtKB">
        <authorList>
            <consortium name="RefSeq"/>
        </authorList>
    </citation>
    <scope>IDENTIFICATION</scope>
    <source>
        <tissue evidence="11">Leaf</tissue>
    </source>
</reference>
<evidence type="ECO:0000256" key="5">
    <source>
        <dbReference type="ARBA" id="ARBA00022833"/>
    </source>
</evidence>
<dbReference type="CDD" id="cd14733">
    <property type="entry name" value="BACK"/>
    <property type="match status" value="1"/>
</dbReference>
<dbReference type="Proteomes" id="UP000197138">
    <property type="component" value="Unassembled WGS sequence"/>
</dbReference>
<dbReference type="GO" id="GO:0008270">
    <property type="term" value="F:zinc ion binding"/>
    <property type="evidence" value="ECO:0007669"/>
    <property type="project" value="UniProtKB-KW"/>
</dbReference>
<reference evidence="9" key="1">
    <citation type="journal article" date="2017" name="Plant J.">
        <title>The pomegranate (Punica granatum L.) genome and the genomics of punicalagin biosynthesis.</title>
        <authorList>
            <person name="Qin G."/>
            <person name="Xu C."/>
            <person name="Ming R."/>
            <person name="Tang H."/>
            <person name="Guyot R."/>
            <person name="Kramer E.M."/>
            <person name="Hu Y."/>
            <person name="Yi X."/>
            <person name="Qi Y."/>
            <person name="Xu X."/>
            <person name="Gao Z."/>
            <person name="Pan H."/>
            <person name="Jian J."/>
            <person name="Tian Y."/>
            <person name="Yue Z."/>
            <person name="Xu Y."/>
        </authorList>
    </citation>
    <scope>NUCLEOTIDE SEQUENCE [LARGE SCALE GENOMIC DNA]</scope>
    <source>
        <strain evidence="9">cv. Dabenzi</strain>
    </source>
</reference>
<dbReference type="GO" id="GO:0005634">
    <property type="term" value="C:nucleus"/>
    <property type="evidence" value="ECO:0007669"/>
    <property type="project" value="TreeGrafter"/>
</dbReference>
<proteinExistence type="predicted"/>
<dbReference type="Gene3D" id="1.20.1020.10">
    <property type="entry name" value="TAZ domain"/>
    <property type="match status" value="1"/>
</dbReference>
<dbReference type="PANTHER" id="PTHR46287">
    <property type="entry name" value="BTB/POZ AND TAZ DOMAIN-CONTAINING PROTEIN 3-RELATED"/>
    <property type="match status" value="1"/>
</dbReference>
<feature type="domain" description="BTB" evidence="7">
    <location>
        <begin position="37"/>
        <end position="106"/>
    </location>
</feature>
<dbReference type="RefSeq" id="XP_031404062.1">
    <property type="nucleotide sequence ID" value="XM_031548202.1"/>
</dbReference>
<evidence type="ECO:0000313" key="11">
    <source>
        <dbReference type="RefSeq" id="XP_031404062.1"/>
    </source>
</evidence>
<dbReference type="GO" id="GO:0009751">
    <property type="term" value="P:response to salicylic acid"/>
    <property type="evidence" value="ECO:0007669"/>
    <property type="project" value="UniProtKB-ARBA"/>
</dbReference>
<dbReference type="PROSITE" id="PS50097">
    <property type="entry name" value="BTB"/>
    <property type="match status" value="1"/>
</dbReference>
<keyword evidence="3" id="KW-0863">Zinc-finger</keyword>
<gene>
    <name evidence="11" type="primary">LOC116213315</name>
    <name evidence="8" type="ORF">CDL15_Pgr009052</name>
</gene>
<keyword evidence="5" id="KW-0862">Zinc</keyword>
<keyword evidence="4" id="KW-0833">Ubl conjugation pathway</keyword>
<evidence type="ECO:0000313" key="9">
    <source>
        <dbReference type="Proteomes" id="UP000197138"/>
    </source>
</evidence>
<dbReference type="Pfam" id="PF02135">
    <property type="entry name" value="zf-TAZ"/>
    <property type="match status" value="1"/>
</dbReference>
<sequence>MLPMEESNHSTTSPAVLYGDLYALDGKNPYPRELPEPDVHILTTGGLRIPTHSSILVSVSPVLENIIDSPRKHRNSGKLIPMLGVPCEAVAAFIRFIYSSRCTEEEMEKYDIHLLALAHVYSVPQLKQRCIKGLSRRLTVENLVDVLQLSRLCNAPDLYLRCMKLVYNNFKFIDEAESRKKRTRRHREEQRLYGQLSEAMSCLEHICTDGCTSVGPPDMDSAKKREPCAQFATCHGLQLLIRHFAACQKRVKGGCSKCKRMWQLLRLHSFICDQPEACKVLLCRQFKLKAQQEKRKDDSIWKLLARKVVKAKAMSSLSQTQAKRKRSTEEHRQLPTETNSIRQIQGFKLGRDTY</sequence>
<dbReference type="Proteomes" id="UP000515151">
    <property type="component" value="Chromosome 7"/>
</dbReference>
<dbReference type="GO" id="GO:0016567">
    <property type="term" value="P:protein ubiquitination"/>
    <property type="evidence" value="ECO:0007669"/>
    <property type="project" value="UniProtKB-UniPathway"/>
</dbReference>
<keyword evidence="10" id="KW-1185">Reference proteome</keyword>
<dbReference type="GO" id="GO:0042542">
    <property type="term" value="P:response to hydrogen peroxide"/>
    <property type="evidence" value="ECO:0007669"/>
    <property type="project" value="UniProtKB-ARBA"/>
</dbReference>
<evidence type="ECO:0000256" key="1">
    <source>
        <dbReference type="ARBA" id="ARBA00004906"/>
    </source>
</evidence>
<protein>
    <submittedName>
        <fullName evidence="11">BTB/POZ and TAZ domain-containing protein 1-like</fullName>
    </submittedName>
</protein>
<dbReference type="AlphaFoldDB" id="A0A218W014"/>
<dbReference type="InterPro" id="IPR044513">
    <property type="entry name" value="BT1/2/3/4/5"/>
</dbReference>
<dbReference type="InterPro" id="IPR000210">
    <property type="entry name" value="BTB/POZ_dom"/>
</dbReference>
<dbReference type="PANTHER" id="PTHR46287:SF4">
    <property type="entry name" value="BTB_POZ AND TAZ DOMAIN-CONTAINING PROTEIN 2"/>
    <property type="match status" value="1"/>
</dbReference>
<reference evidence="10" key="3">
    <citation type="journal article" date="2020" name="Plant Biotechnol. J.">
        <title>The pomegranate (Punica granatum L.) draft genome dissects genetic divergence between soft- and hard-seeded cultivars.</title>
        <authorList>
            <person name="Luo X."/>
            <person name="Li H."/>
            <person name="Wu Z."/>
            <person name="Yao W."/>
            <person name="Zhao P."/>
            <person name="Cao D."/>
            <person name="Yu H."/>
            <person name="Li K."/>
            <person name="Poudel K."/>
            <person name="Zhao D."/>
            <person name="Zhang F."/>
            <person name="Xia X."/>
            <person name="Chen L."/>
            <person name="Wang Q."/>
            <person name="Jing D."/>
            <person name="Cao S."/>
        </authorList>
    </citation>
    <scope>NUCLEOTIDE SEQUENCE [LARGE SCALE GENOMIC DNA]</scope>
</reference>
<dbReference type="Gene3D" id="3.30.710.10">
    <property type="entry name" value="Potassium Channel Kv1.1, Chain A"/>
    <property type="match status" value="1"/>
</dbReference>
<dbReference type="SMART" id="SM00225">
    <property type="entry name" value="BTB"/>
    <property type="match status" value="1"/>
</dbReference>
<dbReference type="OrthoDB" id="6359816at2759"/>
<evidence type="ECO:0000313" key="8">
    <source>
        <dbReference type="EMBL" id="OWM65462.1"/>
    </source>
</evidence>